<evidence type="ECO:0000256" key="5">
    <source>
        <dbReference type="PROSITE-ProRule" id="PRU00335"/>
    </source>
</evidence>
<evidence type="ECO:0000256" key="4">
    <source>
        <dbReference type="ARBA" id="ARBA00023163"/>
    </source>
</evidence>
<keyword evidence="1" id="KW-0678">Repressor</keyword>
<accession>A0ABV9S7R0</accession>
<keyword evidence="3 5" id="KW-0238">DNA-binding</keyword>
<sequence length="197" mass="22171">MPARVKRLSRTESVARTRARLLAAAEDVFAEQGFGRTTLEQIAERAGYTRGAVYANFASKDDLFLAVLERWLDDDIEHGGRINAESPSVRDAFDRLRELEGNRFADRNRFLLLTEFRLYALRNPAVAPRLAEYERRCIAWYADAIRARAADLPVPAEQLATIVLAMENGIATLAHLAPDTVRHDAFIDALEMLTGLR</sequence>
<evidence type="ECO:0000256" key="3">
    <source>
        <dbReference type="ARBA" id="ARBA00023125"/>
    </source>
</evidence>
<evidence type="ECO:0000259" key="6">
    <source>
        <dbReference type="PROSITE" id="PS50977"/>
    </source>
</evidence>
<dbReference type="PANTHER" id="PTHR30055">
    <property type="entry name" value="HTH-TYPE TRANSCRIPTIONAL REGULATOR RUTR"/>
    <property type="match status" value="1"/>
</dbReference>
<dbReference type="InterPro" id="IPR039538">
    <property type="entry name" value="BetI_C"/>
</dbReference>
<dbReference type="PROSITE" id="PS50977">
    <property type="entry name" value="HTH_TETR_2"/>
    <property type="match status" value="1"/>
</dbReference>
<name>A0ABV9S7R0_9PSEU</name>
<dbReference type="PANTHER" id="PTHR30055:SF241">
    <property type="entry name" value="TRANSCRIPTIONAL REGULATORY PROTEIN"/>
    <property type="match status" value="1"/>
</dbReference>
<gene>
    <name evidence="7" type="ORF">ACFPCV_30035</name>
</gene>
<proteinExistence type="predicted"/>
<dbReference type="SUPFAM" id="SSF48498">
    <property type="entry name" value="Tetracyclin repressor-like, C-terminal domain"/>
    <property type="match status" value="1"/>
</dbReference>
<dbReference type="Proteomes" id="UP001595859">
    <property type="component" value="Unassembled WGS sequence"/>
</dbReference>
<keyword evidence="2" id="KW-0805">Transcription regulation</keyword>
<feature type="DNA-binding region" description="H-T-H motif" evidence="5">
    <location>
        <begin position="38"/>
        <end position="57"/>
    </location>
</feature>
<dbReference type="RefSeq" id="WP_378059763.1">
    <property type="nucleotide sequence ID" value="NZ_JBHSIS010000020.1"/>
</dbReference>
<dbReference type="InterPro" id="IPR001647">
    <property type="entry name" value="HTH_TetR"/>
</dbReference>
<dbReference type="InterPro" id="IPR036271">
    <property type="entry name" value="Tet_transcr_reg_TetR-rel_C_sf"/>
</dbReference>
<dbReference type="Gene3D" id="1.10.357.10">
    <property type="entry name" value="Tetracycline Repressor, domain 2"/>
    <property type="match status" value="1"/>
</dbReference>
<dbReference type="Pfam" id="PF13977">
    <property type="entry name" value="TetR_C_6"/>
    <property type="match status" value="1"/>
</dbReference>
<evidence type="ECO:0000256" key="2">
    <source>
        <dbReference type="ARBA" id="ARBA00023015"/>
    </source>
</evidence>
<evidence type="ECO:0000313" key="7">
    <source>
        <dbReference type="EMBL" id="MFC4857760.1"/>
    </source>
</evidence>
<evidence type="ECO:0000313" key="8">
    <source>
        <dbReference type="Proteomes" id="UP001595859"/>
    </source>
</evidence>
<dbReference type="InterPro" id="IPR009057">
    <property type="entry name" value="Homeodomain-like_sf"/>
</dbReference>
<feature type="domain" description="HTH tetR-type" evidence="6">
    <location>
        <begin position="15"/>
        <end position="75"/>
    </location>
</feature>
<reference evidence="8" key="1">
    <citation type="journal article" date="2019" name="Int. J. Syst. Evol. Microbiol.">
        <title>The Global Catalogue of Microorganisms (GCM) 10K type strain sequencing project: providing services to taxonomists for standard genome sequencing and annotation.</title>
        <authorList>
            <consortium name="The Broad Institute Genomics Platform"/>
            <consortium name="The Broad Institute Genome Sequencing Center for Infectious Disease"/>
            <person name="Wu L."/>
            <person name="Ma J."/>
        </authorList>
    </citation>
    <scope>NUCLEOTIDE SEQUENCE [LARGE SCALE GENOMIC DNA]</scope>
    <source>
        <strain evidence="8">ZS-22-S1</strain>
    </source>
</reference>
<protein>
    <submittedName>
        <fullName evidence="7">TetR/AcrR family transcriptional regulator</fullName>
    </submittedName>
</protein>
<dbReference type="SUPFAM" id="SSF46689">
    <property type="entry name" value="Homeodomain-like"/>
    <property type="match status" value="1"/>
</dbReference>
<dbReference type="PRINTS" id="PR00455">
    <property type="entry name" value="HTHTETR"/>
</dbReference>
<evidence type="ECO:0000256" key="1">
    <source>
        <dbReference type="ARBA" id="ARBA00022491"/>
    </source>
</evidence>
<keyword evidence="4" id="KW-0804">Transcription</keyword>
<dbReference type="InterPro" id="IPR050109">
    <property type="entry name" value="HTH-type_TetR-like_transc_reg"/>
</dbReference>
<comment type="caution">
    <text evidence="7">The sequence shown here is derived from an EMBL/GenBank/DDBJ whole genome shotgun (WGS) entry which is preliminary data.</text>
</comment>
<dbReference type="Pfam" id="PF00440">
    <property type="entry name" value="TetR_N"/>
    <property type="match status" value="1"/>
</dbReference>
<dbReference type="EMBL" id="JBHSIS010000020">
    <property type="protein sequence ID" value="MFC4857760.1"/>
    <property type="molecule type" value="Genomic_DNA"/>
</dbReference>
<organism evidence="7 8">
    <name type="scientific">Actinophytocola glycyrrhizae</name>
    <dbReference type="NCBI Taxonomy" id="2044873"/>
    <lineage>
        <taxon>Bacteria</taxon>
        <taxon>Bacillati</taxon>
        <taxon>Actinomycetota</taxon>
        <taxon>Actinomycetes</taxon>
        <taxon>Pseudonocardiales</taxon>
        <taxon>Pseudonocardiaceae</taxon>
    </lineage>
</organism>
<keyword evidence="8" id="KW-1185">Reference proteome</keyword>